<dbReference type="EnsemblPlants" id="Bo6g069830.1">
    <property type="protein sequence ID" value="Bo6g069830.1"/>
    <property type="gene ID" value="Bo6g069830"/>
</dbReference>
<evidence type="ECO:0008006" key="3">
    <source>
        <dbReference type="Google" id="ProtNLM"/>
    </source>
</evidence>
<dbReference type="PANTHER" id="PTHR45023:SF4">
    <property type="entry name" value="GLYCINE-RICH PROTEIN-RELATED"/>
    <property type="match status" value="1"/>
</dbReference>
<evidence type="ECO:0000313" key="2">
    <source>
        <dbReference type="Proteomes" id="UP000032141"/>
    </source>
</evidence>
<dbReference type="HOGENOM" id="CLU_869733_0_0_1"/>
<accession>A0A0D3CU12</accession>
<sequence length="320" mass="36712">MVRFSDAFCSLELDCFSGLGSADSLLLCLQRAEAEYHEQQKTIEDIKGGYVCTFSNREMINGREMLINSSKVAAHQESFDREAMSCDPSLSGLGFDWLRGRWCFVWEEKERRVVFHFVEARKKNPRRDEEAIERRVTTGLLEGTDMEEELRDMKAHKAYISQVDFVANAQQGIPQLCPCTSIMKRTVDEVDTYDYLPGKRMTVFISGNHGSWLWKKRSRGSNNAFTIMTSFYVKEDLIFIGSWLNTSKDSIVSNEQKGAAFWKRIVSNYNSSPLLLGTVPREIGQCKQRWARINDLVCKLCGCYDMALREQRSGQMKTTS</sequence>
<dbReference type="Proteomes" id="UP000032141">
    <property type="component" value="Chromosome C6"/>
</dbReference>
<reference evidence="1 2" key="1">
    <citation type="journal article" date="2014" name="Genome Biol.">
        <title>Transcriptome and methylome profiling reveals relics of genome dominance in the mesopolyploid Brassica oleracea.</title>
        <authorList>
            <person name="Parkin I.A."/>
            <person name="Koh C."/>
            <person name="Tang H."/>
            <person name="Robinson S.J."/>
            <person name="Kagale S."/>
            <person name="Clarke W.E."/>
            <person name="Town C.D."/>
            <person name="Nixon J."/>
            <person name="Krishnakumar V."/>
            <person name="Bidwell S.L."/>
            <person name="Denoeud F."/>
            <person name="Belcram H."/>
            <person name="Links M.G."/>
            <person name="Just J."/>
            <person name="Clarke C."/>
            <person name="Bender T."/>
            <person name="Huebert T."/>
            <person name="Mason A.S."/>
            <person name="Pires J.C."/>
            <person name="Barker G."/>
            <person name="Moore J."/>
            <person name="Walley P.G."/>
            <person name="Manoli S."/>
            <person name="Batley J."/>
            <person name="Edwards D."/>
            <person name="Nelson M.N."/>
            <person name="Wang X."/>
            <person name="Paterson A.H."/>
            <person name="King G."/>
            <person name="Bancroft I."/>
            <person name="Chalhoub B."/>
            <person name="Sharpe A.G."/>
        </authorList>
    </citation>
    <scope>NUCLEOTIDE SEQUENCE</scope>
    <source>
        <strain evidence="1 2">cv. TO1000</strain>
    </source>
</reference>
<protein>
    <recommendedName>
        <fullName evidence="3">Myb-like domain-containing protein</fullName>
    </recommendedName>
</protein>
<dbReference type="Gramene" id="Bo6g069830.1">
    <property type="protein sequence ID" value="Bo6g069830.1"/>
    <property type="gene ID" value="Bo6g069830"/>
</dbReference>
<dbReference type="AlphaFoldDB" id="A0A0D3CU12"/>
<dbReference type="PANTHER" id="PTHR45023">
    <property type="match status" value="1"/>
</dbReference>
<dbReference type="STRING" id="109376.A0A0D3CU12"/>
<keyword evidence="2" id="KW-1185">Reference proteome</keyword>
<organism evidence="1 2">
    <name type="scientific">Brassica oleracea var. oleracea</name>
    <dbReference type="NCBI Taxonomy" id="109376"/>
    <lineage>
        <taxon>Eukaryota</taxon>
        <taxon>Viridiplantae</taxon>
        <taxon>Streptophyta</taxon>
        <taxon>Embryophyta</taxon>
        <taxon>Tracheophyta</taxon>
        <taxon>Spermatophyta</taxon>
        <taxon>Magnoliopsida</taxon>
        <taxon>eudicotyledons</taxon>
        <taxon>Gunneridae</taxon>
        <taxon>Pentapetalae</taxon>
        <taxon>rosids</taxon>
        <taxon>malvids</taxon>
        <taxon>Brassicales</taxon>
        <taxon>Brassicaceae</taxon>
        <taxon>Brassiceae</taxon>
        <taxon>Brassica</taxon>
    </lineage>
</organism>
<reference evidence="1" key="2">
    <citation type="submission" date="2015-03" db="UniProtKB">
        <authorList>
            <consortium name="EnsemblPlants"/>
        </authorList>
    </citation>
    <scope>IDENTIFICATION</scope>
</reference>
<name>A0A0D3CU12_BRAOL</name>
<proteinExistence type="predicted"/>
<evidence type="ECO:0000313" key="1">
    <source>
        <dbReference type="EnsemblPlants" id="Bo6g069830.1"/>
    </source>
</evidence>